<dbReference type="Pfam" id="PF25917">
    <property type="entry name" value="BSH_RND"/>
    <property type="match status" value="1"/>
</dbReference>
<dbReference type="Gene3D" id="2.40.30.170">
    <property type="match status" value="1"/>
</dbReference>
<reference evidence="4 5" key="1">
    <citation type="submission" date="2016-10" db="EMBL/GenBank/DDBJ databases">
        <authorList>
            <person name="Varghese N."/>
            <person name="Submissions S."/>
        </authorList>
    </citation>
    <scope>NUCLEOTIDE SEQUENCE [LARGE SCALE GENOMIC DNA]</scope>
    <source>
        <strain evidence="4 5">DSM 25353</strain>
    </source>
</reference>
<protein>
    <submittedName>
        <fullName evidence="4">Membrane fusion protein, multidrug efflux system</fullName>
    </submittedName>
</protein>
<dbReference type="InterPro" id="IPR050739">
    <property type="entry name" value="MFP"/>
</dbReference>
<comment type="caution">
    <text evidence="4">The sequence shown here is derived from an EMBL/GenBank/DDBJ whole genome shotgun (WGS) entry which is preliminary data.</text>
</comment>
<keyword evidence="2" id="KW-1133">Transmembrane helix</keyword>
<feature type="coiled-coil region" evidence="1">
    <location>
        <begin position="164"/>
        <end position="212"/>
    </location>
</feature>
<sequence>MTKQKPPAKKSPVRIVVLSVVFLIVAYVGYNKIHFAITHETTDNAQVETQITPVLPRVAGYVKTISVKDYDSVAAGQLLVELDDAELQTQLLEMEADYKQAEADLINAKAALNNAVVSLRINKGNIDLNDVRKKKAEDDLKRDQNLFNDQAITRKQLDDSKYNVETAAQQYQNAKTDLSSAESRIAVLQAGIEKATAALAVKQAKIEQTKLKLSYTRIYAPQAGKIGKKNISEGQYVQAGTPLFSIVNDTTYWIVANFKENQLKKLYPGKDVDIEMDAYPDLKIKGAIETLSEATGAKFSLLPPDNASGNFVKVTQRVPVKIRIKDMDKYRNMLRAGLSVYISTEIN</sequence>
<keyword evidence="2" id="KW-0812">Transmembrane</keyword>
<dbReference type="PANTHER" id="PTHR30386">
    <property type="entry name" value="MEMBRANE FUSION SUBUNIT OF EMRAB-TOLC MULTIDRUG EFFLUX PUMP"/>
    <property type="match status" value="1"/>
</dbReference>
<feature type="domain" description="Multidrug resistance protein MdtA-like barrel-sandwich hybrid" evidence="3">
    <location>
        <begin position="54"/>
        <end position="247"/>
    </location>
</feature>
<dbReference type="Gene3D" id="2.40.50.100">
    <property type="match status" value="1"/>
</dbReference>
<dbReference type="SUPFAM" id="SSF111369">
    <property type="entry name" value="HlyD-like secretion proteins"/>
    <property type="match status" value="2"/>
</dbReference>
<evidence type="ECO:0000313" key="4">
    <source>
        <dbReference type="EMBL" id="SDX65023.1"/>
    </source>
</evidence>
<gene>
    <name evidence="4" type="ORF">SAMN05444410_12311</name>
</gene>
<evidence type="ECO:0000256" key="2">
    <source>
        <dbReference type="SAM" id="Phobius"/>
    </source>
</evidence>
<evidence type="ECO:0000256" key="1">
    <source>
        <dbReference type="SAM" id="Coils"/>
    </source>
</evidence>
<dbReference type="GO" id="GO:0055085">
    <property type="term" value="P:transmembrane transport"/>
    <property type="evidence" value="ECO:0007669"/>
    <property type="project" value="InterPro"/>
</dbReference>
<dbReference type="Gene3D" id="1.10.287.470">
    <property type="entry name" value="Helix hairpin bin"/>
    <property type="match status" value="1"/>
</dbReference>
<dbReference type="RefSeq" id="WP_092726973.1">
    <property type="nucleotide sequence ID" value="NZ_FNNO01000023.1"/>
</dbReference>
<keyword evidence="5" id="KW-1185">Reference proteome</keyword>
<feature type="transmembrane region" description="Helical" evidence="2">
    <location>
        <begin position="12"/>
        <end position="30"/>
    </location>
</feature>
<feature type="coiled-coil region" evidence="1">
    <location>
        <begin position="84"/>
        <end position="111"/>
    </location>
</feature>
<dbReference type="Proteomes" id="UP000198711">
    <property type="component" value="Unassembled WGS sequence"/>
</dbReference>
<keyword evidence="2" id="KW-0472">Membrane</keyword>
<dbReference type="InterPro" id="IPR058625">
    <property type="entry name" value="MdtA-like_BSH"/>
</dbReference>
<proteinExistence type="predicted"/>
<keyword evidence="1" id="KW-0175">Coiled coil</keyword>
<name>A0A8X8III0_9BACT</name>
<accession>A0A8X8III0</accession>
<evidence type="ECO:0000313" key="5">
    <source>
        <dbReference type="Proteomes" id="UP000198711"/>
    </source>
</evidence>
<organism evidence="4 5">
    <name type="scientific">Hydrobacter penzbergensis</name>
    <dbReference type="NCBI Taxonomy" id="1235997"/>
    <lineage>
        <taxon>Bacteria</taxon>
        <taxon>Pseudomonadati</taxon>
        <taxon>Bacteroidota</taxon>
        <taxon>Chitinophagia</taxon>
        <taxon>Chitinophagales</taxon>
        <taxon>Chitinophagaceae</taxon>
        <taxon>Hydrobacter</taxon>
    </lineage>
</organism>
<dbReference type="PANTHER" id="PTHR30386:SF24">
    <property type="entry name" value="MULTIDRUG RESISTANCE EFFLUX PUMP"/>
    <property type="match status" value="1"/>
</dbReference>
<evidence type="ECO:0000259" key="3">
    <source>
        <dbReference type="Pfam" id="PF25917"/>
    </source>
</evidence>
<dbReference type="AlphaFoldDB" id="A0A8X8III0"/>
<dbReference type="EMBL" id="FNNO01000023">
    <property type="protein sequence ID" value="SDX65023.1"/>
    <property type="molecule type" value="Genomic_DNA"/>
</dbReference>